<dbReference type="Pfam" id="PF01970">
    <property type="entry name" value="TctA"/>
    <property type="match status" value="1"/>
</dbReference>
<gene>
    <name evidence="3" type="ORF">CDN99_18900</name>
</gene>
<feature type="transmembrane region" description="Helical" evidence="1">
    <location>
        <begin position="389"/>
        <end position="407"/>
    </location>
</feature>
<dbReference type="RefSeq" id="WP_088386434.1">
    <property type="nucleotide sequence ID" value="NZ_NIOF01000009.1"/>
</dbReference>
<dbReference type="PANTHER" id="PTHR35342:SF5">
    <property type="entry name" value="TRICARBOXYLIC TRANSPORT PROTEIN"/>
    <property type="match status" value="1"/>
</dbReference>
<evidence type="ECO:0000313" key="3">
    <source>
        <dbReference type="EMBL" id="OWQ87652.1"/>
    </source>
</evidence>
<feature type="transmembrane region" description="Helical" evidence="1">
    <location>
        <begin position="419"/>
        <end position="444"/>
    </location>
</feature>
<evidence type="ECO:0000256" key="1">
    <source>
        <dbReference type="SAM" id="Phobius"/>
    </source>
</evidence>
<feature type="transmembrane region" description="Helical" evidence="1">
    <location>
        <begin position="20"/>
        <end position="49"/>
    </location>
</feature>
<feature type="domain" description="DUF112" evidence="2">
    <location>
        <begin position="20"/>
        <end position="439"/>
    </location>
</feature>
<dbReference type="PANTHER" id="PTHR35342">
    <property type="entry name" value="TRICARBOXYLIC TRANSPORT PROTEIN"/>
    <property type="match status" value="1"/>
</dbReference>
<feature type="transmembrane region" description="Helical" evidence="1">
    <location>
        <begin position="465"/>
        <end position="487"/>
    </location>
</feature>
<keyword evidence="1" id="KW-1133">Transmembrane helix</keyword>
<evidence type="ECO:0000259" key="2">
    <source>
        <dbReference type="Pfam" id="PF01970"/>
    </source>
</evidence>
<accession>A0A246J568</accession>
<dbReference type="InterPro" id="IPR002823">
    <property type="entry name" value="DUF112_TM"/>
</dbReference>
<reference evidence="3 4" key="1">
    <citation type="journal article" date="2008" name="Int. J. Syst. Evol. Microbiol.">
        <title>Description of Roseateles aquatilis sp. nov. and Roseateles terrae sp. nov., in the class Betaproteobacteria, and emended description of the genus Roseateles.</title>
        <authorList>
            <person name="Gomila M."/>
            <person name="Bowien B."/>
            <person name="Falsen E."/>
            <person name="Moore E.R."/>
            <person name="Lalucat J."/>
        </authorList>
    </citation>
    <scope>NUCLEOTIDE SEQUENCE [LARGE SCALE GENOMIC DNA]</scope>
    <source>
        <strain evidence="3 4">CCUG 48205</strain>
    </source>
</reference>
<sequence length="501" mass="52785">MDLIDNLMLGFQTAFTLQNLLYAFGGAVLGTLIGVLPGLGPVATIAMLLPSIYSLDATPALIMLAGIYYGAQYGGSTTAILINVPGESSSVVTAIDGYQMARQGRAGAALAAAGLGSFFAGCVGTVIIAAFAPPLTELAFKFGPAEYFSLMVLGLIGAVVLASGSLIKAISMIVLGLLLGQINTDVISGTPRFSFDIPELTDGINFVVIAMGIFGFGEIIANLGQPAEHREVFTKSVKGLWPTKQDFHDAWPAVVRGTALGSVLGVLPGGGALLASFAAYTLEKKVARDPSRFGKGAIQGVAGPESANNAGAQTSFIPMLTLGIPPNAVMALMVGAMTIKGIQPGPQVMTSNPELFWGLVASMWVGNLMLVILNLPLIGIWIKLLTVPYRFLFPAIVVFCCIGTYTLNNNNFDVFMTAAFAVVGYIFYKLSCEPAPLLLGFILGPMMEENLRRALLLSRGDWSTFMLRPLSAGLLIAAALMVVVVMLPSIKNKRQEAFQDD</sequence>
<keyword evidence="1" id="KW-0812">Transmembrane</keyword>
<evidence type="ECO:0000313" key="4">
    <source>
        <dbReference type="Proteomes" id="UP000197468"/>
    </source>
</evidence>
<proteinExistence type="predicted"/>
<organism evidence="3 4">
    <name type="scientific">Roseateles aquatilis</name>
    <dbReference type="NCBI Taxonomy" id="431061"/>
    <lineage>
        <taxon>Bacteria</taxon>
        <taxon>Pseudomonadati</taxon>
        <taxon>Pseudomonadota</taxon>
        <taxon>Betaproteobacteria</taxon>
        <taxon>Burkholderiales</taxon>
        <taxon>Sphaerotilaceae</taxon>
        <taxon>Roseateles</taxon>
    </lineage>
</organism>
<dbReference type="EMBL" id="NIOF01000009">
    <property type="protein sequence ID" value="OWQ87652.1"/>
    <property type="molecule type" value="Genomic_DNA"/>
</dbReference>
<dbReference type="AlphaFoldDB" id="A0A246J568"/>
<feature type="transmembrane region" description="Helical" evidence="1">
    <location>
        <begin position="356"/>
        <end position="382"/>
    </location>
</feature>
<name>A0A246J568_9BURK</name>
<feature type="transmembrane region" description="Helical" evidence="1">
    <location>
        <begin position="108"/>
        <end position="132"/>
    </location>
</feature>
<protein>
    <recommendedName>
        <fullName evidence="2">DUF112 domain-containing protein</fullName>
    </recommendedName>
</protein>
<keyword evidence="1" id="KW-0472">Membrane</keyword>
<feature type="transmembrane region" description="Helical" evidence="1">
    <location>
        <begin position="200"/>
        <end position="221"/>
    </location>
</feature>
<comment type="caution">
    <text evidence="3">The sequence shown here is derived from an EMBL/GenBank/DDBJ whole genome shotgun (WGS) entry which is preliminary data.</text>
</comment>
<feature type="transmembrane region" description="Helical" evidence="1">
    <location>
        <begin position="259"/>
        <end position="282"/>
    </location>
</feature>
<feature type="transmembrane region" description="Helical" evidence="1">
    <location>
        <begin position="316"/>
        <end position="336"/>
    </location>
</feature>
<feature type="transmembrane region" description="Helical" evidence="1">
    <location>
        <begin position="152"/>
        <end position="179"/>
    </location>
</feature>
<keyword evidence="4" id="KW-1185">Reference proteome</keyword>
<dbReference type="Proteomes" id="UP000197468">
    <property type="component" value="Unassembled WGS sequence"/>
</dbReference>
<dbReference type="OrthoDB" id="9781349at2"/>